<gene>
    <name evidence="10" type="ORF">WI372_04420</name>
</gene>
<evidence type="ECO:0000256" key="7">
    <source>
        <dbReference type="ARBA" id="ARBA00023136"/>
    </source>
</evidence>
<organism evidence="10 11">
    <name type="scientific">Gaopeijia maritima</name>
    <dbReference type="NCBI Taxonomy" id="3119007"/>
    <lineage>
        <taxon>Bacteria</taxon>
        <taxon>Pseudomonadati</taxon>
        <taxon>Gemmatimonadota</taxon>
        <taxon>Longimicrobiia</taxon>
        <taxon>Gaopeijiales</taxon>
        <taxon>Gaopeijiaceae</taxon>
        <taxon>Gaopeijia</taxon>
    </lineage>
</organism>
<evidence type="ECO:0000256" key="6">
    <source>
        <dbReference type="ARBA" id="ARBA00022989"/>
    </source>
</evidence>
<evidence type="ECO:0000313" key="10">
    <source>
        <dbReference type="EMBL" id="MEK9500211.1"/>
    </source>
</evidence>
<keyword evidence="4" id="KW-0997">Cell inner membrane</keyword>
<comment type="similarity">
    <text evidence="8">Belongs to the TsuA/YedE (TC 9.B.102) family.</text>
</comment>
<dbReference type="Pfam" id="PF04143">
    <property type="entry name" value="Sulf_transp"/>
    <property type="match status" value="1"/>
</dbReference>
<keyword evidence="3" id="KW-1003">Cell membrane</keyword>
<comment type="subcellular location">
    <subcellularLocation>
        <location evidence="1">Cell inner membrane</location>
        <topology evidence="1">Multi-pass membrane protein</topology>
    </subcellularLocation>
</comment>
<dbReference type="PANTHER" id="PTHR30574:SF1">
    <property type="entry name" value="SULPHUR TRANSPORT DOMAIN-CONTAINING PROTEIN"/>
    <property type="match status" value="1"/>
</dbReference>
<sequence>MLELLRQPWPWWVAGPAIGLTVPFLLVVGNRMLGISGTLRAACAAVAPGRAEYFRFDWRRAGAWNLVFALGVGLGGFIAVAFLGGGEATISAATQADLAALGLGPAQGLVPSELFSWASLITVPGFVALVLGGFLVGFGASYAGGCTSGHAIMGLADFQLPSLVAVIGFFVGGLAVTWFVLPLLLGGPA</sequence>
<keyword evidence="11" id="KW-1185">Reference proteome</keyword>
<protein>
    <submittedName>
        <fullName evidence="10">YeeE/YedE thiosulfate transporter family protein</fullName>
    </submittedName>
</protein>
<name>A0ABU9E6Q3_9BACT</name>
<dbReference type="EMBL" id="JBBHLI010000002">
    <property type="protein sequence ID" value="MEK9500211.1"/>
    <property type="molecule type" value="Genomic_DNA"/>
</dbReference>
<evidence type="ECO:0000256" key="9">
    <source>
        <dbReference type="SAM" id="Phobius"/>
    </source>
</evidence>
<evidence type="ECO:0000256" key="8">
    <source>
        <dbReference type="ARBA" id="ARBA00035655"/>
    </source>
</evidence>
<feature type="transmembrane region" description="Helical" evidence="9">
    <location>
        <begin position="63"/>
        <end position="83"/>
    </location>
</feature>
<dbReference type="Proteomes" id="UP001484239">
    <property type="component" value="Unassembled WGS sequence"/>
</dbReference>
<evidence type="ECO:0000256" key="1">
    <source>
        <dbReference type="ARBA" id="ARBA00004429"/>
    </source>
</evidence>
<evidence type="ECO:0000313" key="11">
    <source>
        <dbReference type="Proteomes" id="UP001484239"/>
    </source>
</evidence>
<keyword evidence="7 9" id="KW-0472">Membrane</keyword>
<proteinExistence type="inferred from homology"/>
<comment type="caution">
    <text evidence="10">The sequence shown here is derived from an EMBL/GenBank/DDBJ whole genome shotgun (WGS) entry which is preliminary data.</text>
</comment>
<evidence type="ECO:0000256" key="5">
    <source>
        <dbReference type="ARBA" id="ARBA00022692"/>
    </source>
</evidence>
<reference evidence="10 11" key="1">
    <citation type="submission" date="2024-02" db="EMBL/GenBank/DDBJ databases">
        <title>A novel Gemmatimonadota bacterium.</title>
        <authorList>
            <person name="Du Z.-J."/>
            <person name="Ye Y.-Q."/>
        </authorList>
    </citation>
    <scope>NUCLEOTIDE SEQUENCE [LARGE SCALE GENOMIC DNA]</scope>
    <source>
        <strain evidence="10 11">DH-20</strain>
    </source>
</reference>
<keyword evidence="2" id="KW-0813">Transport</keyword>
<dbReference type="InterPro" id="IPR007272">
    <property type="entry name" value="Sulf_transp_TsuA/YedE"/>
</dbReference>
<feature type="transmembrane region" description="Helical" evidence="9">
    <location>
        <begin position="163"/>
        <end position="185"/>
    </location>
</feature>
<keyword evidence="5 9" id="KW-0812">Transmembrane</keyword>
<dbReference type="RefSeq" id="WP_405275351.1">
    <property type="nucleotide sequence ID" value="NZ_CP144380.1"/>
</dbReference>
<feature type="transmembrane region" description="Helical" evidence="9">
    <location>
        <begin position="114"/>
        <end position="142"/>
    </location>
</feature>
<evidence type="ECO:0000256" key="3">
    <source>
        <dbReference type="ARBA" id="ARBA00022475"/>
    </source>
</evidence>
<feature type="transmembrane region" description="Helical" evidence="9">
    <location>
        <begin position="12"/>
        <end position="30"/>
    </location>
</feature>
<keyword evidence="6 9" id="KW-1133">Transmembrane helix</keyword>
<accession>A0ABU9E6Q3</accession>
<evidence type="ECO:0000256" key="2">
    <source>
        <dbReference type="ARBA" id="ARBA00022448"/>
    </source>
</evidence>
<dbReference type="PANTHER" id="PTHR30574">
    <property type="entry name" value="INNER MEMBRANE PROTEIN YEDE"/>
    <property type="match status" value="1"/>
</dbReference>
<evidence type="ECO:0000256" key="4">
    <source>
        <dbReference type="ARBA" id="ARBA00022519"/>
    </source>
</evidence>